<evidence type="ECO:0000256" key="2">
    <source>
        <dbReference type="ARBA" id="ARBA00023002"/>
    </source>
</evidence>
<dbReference type="Proteomes" id="UP000286045">
    <property type="component" value="Unassembled WGS sequence"/>
</dbReference>
<evidence type="ECO:0000313" key="4">
    <source>
        <dbReference type="EMBL" id="RWA07866.1"/>
    </source>
</evidence>
<protein>
    <recommendedName>
        <fullName evidence="3">NmrA-like domain-containing protein</fullName>
    </recommendedName>
</protein>
<keyword evidence="1" id="KW-0521">NADP</keyword>
<dbReference type="InterPro" id="IPR008030">
    <property type="entry name" value="NmrA-like"/>
</dbReference>
<dbReference type="PANTHER" id="PTHR47706:SF9">
    <property type="entry name" value="NMRA-LIKE DOMAIN-CONTAINING PROTEIN-RELATED"/>
    <property type="match status" value="1"/>
</dbReference>
<keyword evidence="2" id="KW-0560">Oxidoreductase</keyword>
<dbReference type="SUPFAM" id="SSF51735">
    <property type="entry name" value="NAD(P)-binding Rossmann-fold domains"/>
    <property type="match status" value="1"/>
</dbReference>
<evidence type="ECO:0000313" key="5">
    <source>
        <dbReference type="Proteomes" id="UP000286045"/>
    </source>
</evidence>
<dbReference type="InterPro" id="IPR051609">
    <property type="entry name" value="NmrA/Isoflavone_reductase-like"/>
</dbReference>
<dbReference type="EMBL" id="RYZI01000232">
    <property type="protein sequence ID" value="RWA07866.1"/>
    <property type="molecule type" value="Genomic_DNA"/>
</dbReference>
<evidence type="ECO:0000256" key="1">
    <source>
        <dbReference type="ARBA" id="ARBA00022857"/>
    </source>
</evidence>
<dbReference type="Gene3D" id="3.40.50.720">
    <property type="entry name" value="NAD(P)-binding Rossmann-like Domain"/>
    <property type="match status" value="1"/>
</dbReference>
<name>A0A439D0G8_9PEZI</name>
<dbReference type="AlphaFoldDB" id="A0A439D0G8"/>
<reference evidence="4 5" key="1">
    <citation type="submission" date="2018-12" db="EMBL/GenBank/DDBJ databases">
        <title>Draft genome sequence of Xylaria grammica IHI A82.</title>
        <authorList>
            <person name="Buettner E."/>
            <person name="Kellner H."/>
        </authorList>
    </citation>
    <scope>NUCLEOTIDE SEQUENCE [LARGE SCALE GENOMIC DNA]</scope>
    <source>
        <strain evidence="4 5">IHI A82</strain>
    </source>
</reference>
<accession>A0A439D0G8</accession>
<gene>
    <name evidence="4" type="ORF">EKO27_g7252</name>
</gene>
<dbReference type="PANTHER" id="PTHR47706">
    <property type="entry name" value="NMRA-LIKE FAMILY PROTEIN"/>
    <property type="match status" value="1"/>
</dbReference>
<organism evidence="4 5">
    <name type="scientific">Xylaria grammica</name>
    <dbReference type="NCBI Taxonomy" id="363999"/>
    <lineage>
        <taxon>Eukaryota</taxon>
        <taxon>Fungi</taxon>
        <taxon>Dikarya</taxon>
        <taxon>Ascomycota</taxon>
        <taxon>Pezizomycotina</taxon>
        <taxon>Sordariomycetes</taxon>
        <taxon>Xylariomycetidae</taxon>
        <taxon>Xylariales</taxon>
        <taxon>Xylariaceae</taxon>
        <taxon>Xylaria</taxon>
    </lineage>
</organism>
<sequence>MATITKVAILGASGTLGKTLVVALLQNGFAVTAIGRPNSKPFDRADVTYKISSYDDLAGLTVAFESQQAVIEAFNPAAAENQGVIAQAAIAAGVKHLITPDFSSNTFNPYVDDLLIFEPKRQAQRALEAAVERSAGAISWTAIIVGAWYDWAIENGQFWIDKESRTITKFGSGNKKTSISRLSLCGDAVVAVLRSPNQYRNRPAYFQSHSISTNELASILREVSGDGWNIDDILLEGFVEKAKALWDKDSKDNVKDRLSSEAYRMLGTSALFDEENHYDGDFSRMVEPGWDEGLDALKESLARLIN</sequence>
<dbReference type="InterPro" id="IPR036291">
    <property type="entry name" value="NAD(P)-bd_dom_sf"/>
</dbReference>
<proteinExistence type="predicted"/>
<evidence type="ECO:0000259" key="3">
    <source>
        <dbReference type="Pfam" id="PF05368"/>
    </source>
</evidence>
<feature type="domain" description="NmrA-like" evidence="3">
    <location>
        <begin position="6"/>
        <end position="225"/>
    </location>
</feature>
<keyword evidence="5" id="KW-1185">Reference proteome</keyword>
<dbReference type="GO" id="GO:0016491">
    <property type="term" value="F:oxidoreductase activity"/>
    <property type="evidence" value="ECO:0007669"/>
    <property type="project" value="UniProtKB-KW"/>
</dbReference>
<dbReference type="Pfam" id="PF05368">
    <property type="entry name" value="NmrA"/>
    <property type="match status" value="1"/>
</dbReference>
<comment type="caution">
    <text evidence="4">The sequence shown here is derived from an EMBL/GenBank/DDBJ whole genome shotgun (WGS) entry which is preliminary data.</text>
</comment>